<dbReference type="EMBL" id="CP046509">
    <property type="protein sequence ID" value="QGU89413.1"/>
    <property type="molecule type" value="Genomic_DNA"/>
</dbReference>
<keyword evidence="1" id="KW-1133">Transmembrane helix</keyword>
<keyword evidence="1" id="KW-0472">Membrane</keyword>
<evidence type="ECO:0000313" key="2">
    <source>
        <dbReference type="EMBL" id="QGU89413.1"/>
    </source>
</evidence>
<feature type="transmembrane region" description="Helical" evidence="1">
    <location>
        <begin position="47"/>
        <end position="72"/>
    </location>
</feature>
<dbReference type="KEGG" id="erwi:GN242_20385"/>
<name>A0A6I6EZ11_9GAMM</name>
<reference evidence="2 3" key="1">
    <citation type="submission" date="2019-12" db="EMBL/GenBank/DDBJ databases">
        <title>Erwinia sp. nov., isolated from droppings of birds in the Qinghai-Tiebt plateau of China.</title>
        <authorList>
            <person name="Ge Y."/>
        </authorList>
    </citation>
    <scope>NUCLEOTIDE SEQUENCE [LARGE SCALE GENOMIC DNA]</scope>
    <source>
        <strain evidence="2 3">J780</strain>
    </source>
</reference>
<dbReference type="RefSeq" id="WP_156288115.1">
    <property type="nucleotide sequence ID" value="NZ_CP046509.1"/>
</dbReference>
<gene>
    <name evidence="2" type="ORF">GN242_20385</name>
</gene>
<protein>
    <submittedName>
        <fullName evidence="2">Uncharacterized protein</fullName>
    </submittedName>
</protein>
<sequence>MDARRLILTNGFTQRELLRLKTQYLSKKRIVYGRIQKVTEDESFDKFILLIAEICSRGFFGLCGISVVITILTYLEEGFFGGAVMFVICFIPVFYNFFNCARAAGLNVTIAIKLSTLRLRMRWYKISPPQIMDD</sequence>
<proteinExistence type="predicted"/>
<evidence type="ECO:0000256" key="1">
    <source>
        <dbReference type="SAM" id="Phobius"/>
    </source>
</evidence>
<accession>A0A6I6EZ11</accession>
<keyword evidence="1" id="KW-0812">Transmembrane</keyword>
<organism evidence="2 3">
    <name type="scientific">Erwinia sorbitola</name>
    <dbReference type="NCBI Taxonomy" id="2681984"/>
    <lineage>
        <taxon>Bacteria</taxon>
        <taxon>Pseudomonadati</taxon>
        <taxon>Pseudomonadota</taxon>
        <taxon>Gammaproteobacteria</taxon>
        <taxon>Enterobacterales</taxon>
        <taxon>Erwiniaceae</taxon>
        <taxon>Erwinia</taxon>
    </lineage>
</organism>
<evidence type="ECO:0000313" key="3">
    <source>
        <dbReference type="Proteomes" id="UP000424752"/>
    </source>
</evidence>
<dbReference type="AlphaFoldDB" id="A0A6I6EZ11"/>
<dbReference type="Proteomes" id="UP000424752">
    <property type="component" value="Chromosome"/>
</dbReference>
<feature type="transmembrane region" description="Helical" evidence="1">
    <location>
        <begin position="78"/>
        <end position="98"/>
    </location>
</feature>